<reference evidence="2" key="1">
    <citation type="submission" date="2018-03" db="EMBL/GenBank/DDBJ databases">
        <authorList>
            <person name="Zecchin S."/>
        </authorList>
    </citation>
    <scope>NUCLEOTIDE SEQUENCE [LARGE SCALE GENOMIC DNA]</scope>
</reference>
<keyword evidence="2" id="KW-1185">Reference proteome</keyword>
<dbReference type="EMBL" id="OUUY01000130">
    <property type="protein sequence ID" value="SPQ01921.1"/>
    <property type="molecule type" value="Genomic_DNA"/>
</dbReference>
<accession>A0A2U3QKI9</accession>
<gene>
    <name evidence="1" type="ORF">NBG4_80021</name>
</gene>
<evidence type="ECO:0000313" key="1">
    <source>
        <dbReference type="EMBL" id="SPQ01921.1"/>
    </source>
</evidence>
<organism evidence="1 2">
    <name type="scientific">Candidatus Sulfobium mesophilum</name>
    <dbReference type="NCBI Taxonomy" id="2016548"/>
    <lineage>
        <taxon>Bacteria</taxon>
        <taxon>Pseudomonadati</taxon>
        <taxon>Nitrospirota</taxon>
        <taxon>Nitrospiria</taxon>
        <taxon>Nitrospirales</taxon>
        <taxon>Nitrospiraceae</taxon>
        <taxon>Candidatus Sulfobium</taxon>
    </lineage>
</organism>
<protein>
    <submittedName>
        <fullName evidence="1">Uncharacterized protein</fullName>
    </submittedName>
</protein>
<evidence type="ECO:0000313" key="2">
    <source>
        <dbReference type="Proteomes" id="UP000245125"/>
    </source>
</evidence>
<name>A0A2U3QKI9_9BACT</name>
<sequence>MADHFPEVAGIDISMTYNQKGIRSLLRTFSFSPSSYAYFKVDCLCKDCNGGGFDLTQVITGMIRNRRKATKGELSCLGEGPAADHSAVVYEVAIRYT</sequence>
<dbReference type="AlphaFoldDB" id="A0A2U3QKI9"/>
<proteinExistence type="predicted"/>
<dbReference type="Proteomes" id="UP000245125">
    <property type="component" value="Unassembled WGS sequence"/>
</dbReference>